<dbReference type="GO" id="GO:0016747">
    <property type="term" value="F:acyltransferase activity, transferring groups other than amino-acyl groups"/>
    <property type="evidence" value="ECO:0007669"/>
    <property type="project" value="InterPro"/>
</dbReference>
<feature type="transmembrane region" description="Helical" evidence="1">
    <location>
        <begin position="253"/>
        <end position="274"/>
    </location>
</feature>
<proteinExistence type="predicted"/>
<feature type="transmembrane region" description="Helical" evidence="1">
    <location>
        <begin position="21"/>
        <end position="39"/>
    </location>
</feature>
<keyword evidence="4" id="KW-1185">Reference proteome</keyword>
<evidence type="ECO:0000313" key="3">
    <source>
        <dbReference type="EMBL" id="QAA33713.1"/>
    </source>
</evidence>
<dbReference type="RefSeq" id="WP_128214439.1">
    <property type="nucleotide sequence ID" value="NZ_CP025746.1"/>
</dbReference>
<feature type="transmembrane region" description="Helical" evidence="1">
    <location>
        <begin position="214"/>
        <end position="241"/>
    </location>
</feature>
<dbReference type="KEGG" id="cmah:C1I91_19940"/>
<evidence type="ECO:0000256" key="1">
    <source>
        <dbReference type="SAM" id="Phobius"/>
    </source>
</evidence>
<dbReference type="InterPro" id="IPR002656">
    <property type="entry name" value="Acyl_transf_3_dom"/>
</dbReference>
<dbReference type="OrthoDB" id="5446016at2"/>
<dbReference type="Pfam" id="PF01757">
    <property type="entry name" value="Acyl_transf_3"/>
    <property type="match status" value="1"/>
</dbReference>
<evidence type="ECO:0000313" key="4">
    <source>
        <dbReference type="Proteomes" id="UP000286268"/>
    </source>
</evidence>
<feature type="transmembrane region" description="Helical" evidence="1">
    <location>
        <begin position="102"/>
        <end position="121"/>
    </location>
</feature>
<feature type="transmembrane region" description="Helical" evidence="1">
    <location>
        <begin position="324"/>
        <end position="341"/>
    </location>
</feature>
<dbReference type="EMBL" id="CP025746">
    <property type="protein sequence ID" value="QAA33713.1"/>
    <property type="molecule type" value="Genomic_DNA"/>
</dbReference>
<dbReference type="InterPro" id="IPR050623">
    <property type="entry name" value="Glucan_succinyl_AcylTrfase"/>
</dbReference>
<gene>
    <name evidence="3" type="ORF">C1I91_19940</name>
</gene>
<feature type="transmembrane region" description="Helical" evidence="1">
    <location>
        <begin position="353"/>
        <end position="371"/>
    </location>
</feature>
<sequence length="381" mass="44381">MQNVISNEVYTKKKRLFFLDNLKIFLTILVIVHHVGQAYGHTGGFWEYKSSLHENINALGYFFAVNAGFFMGLFFMISGYFVPGSYDKKGRSWFVKDRLIRLGIPALFVFFTIQPAEMYFYNVNYVANKPSGFFSYYFTRYLGFGKDMSFGHLWFAENLLFFTLVYVLFRVIIPKFRIKSDNNINILSFIFITGLSIALISLVVRIWYPIDKWIGVFFIIQSEVAHLPQYVILFVVGIISYRKNLFLKLGNKTGYFCIVIAVIMAMIVHLHFLIPSVIINFIFDKWAIYESFMAVFICWGLIFFFRQFLNHTSKFVSKIAETSFAAYIFHFPIVLAVQFSLDKVNIYGAVGKFFTVSIISIIATFLLSYLIRKIPYVNRVI</sequence>
<organism evidence="3 4">
    <name type="scientific">Clostridium manihotivorum</name>
    <dbReference type="NCBI Taxonomy" id="2320868"/>
    <lineage>
        <taxon>Bacteria</taxon>
        <taxon>Bacillati</taxon>
        <taxon>Bacillota</taxon>
        <taxon>Clostridia</taxon>
        <taxon>Eubacteriales</taxon>
        <taxon>Clostridiaceae</taxon>
        <taxon>Clostridium</taxon>
    </lineage>
</organism>
<feature type="transmembrane region" description="Helical" evidence="1">
    <location>
        <begin position="59"/>
        <end position="82"/>
    </location>
</feature>
<protein>
    <recommendedName>
        <fullName evidence="2">Acyltransferase 3 domain-containing protein</fullName>
    </recommendedName>
</protein>
<dbReference type="AlphaFoldDB" id="A0A3R5QW95"/>
<accession>A0A3R5QW95</accession>
<feature type="transmembrane region" description="Helical" evidence="1">
    <location>
        <begin position="185"/>
        <end position="208"/>
    </location>
</feature>
<feature type="transmembrane region" description="Helical" evidence="1">
    <location>
        <begin position="286"/>
        <end position="304"/>
    </location>
</feature>
<feature type="transmembrane region" description="Helical" evidence="1">
    <location>
        <begin position="153"/>
        <end position="173"/>
    </location>
</feature>
<dbReference type="Proteomes" id="UP000286268">
    <property type="component" value="Chromosome"/>
</dbReference>
<keyword evidence="1" id="KW-0812">Transmembrane</keyword>
<keyword evidence="1" id="KW-1133">Transmembrane helix</keyword>
<evidence type="ECO:0000259" key="2">
    <source>
        <dbReference type="Pfam" id="PF01757"/>
    </source>
</evidence>
<reference evidence="3 4" key="1">
    <citation type="submission" date="2018-01" db="EMBL/GenBank/DDBJ databases">
        <title>Genome Sequencing and Assembly of Anaerobacter polyendosporus strain CT4.</title>
        <authorList>
            <person name="Tachaapaikoon C."/>
            <person name="Sutheeworapong S."/>
            <person name="Jenjaroenpun P."/>
            <person name="Wongsurawat T."/>
            <person name="Nookeaw I."/>
            <person name="Cheawchanlertfa P."/>
            <person name="Kosugi A."/>
            <person name="Cheevadhanarak S."/>
            <person name="Ratanakhanokchai K."/>
        </authorList>
    </citation>
    <scope>NUCLEOTIDE SEQUENCE [LARGE SCALE GENOMIC DNA]</scope>
    <source>
        <strain evidence="3 4">CT4</strain>
    </source>
</reference>
<dbReference type="PANTHER" id="PTHR36927">
    <property type="entry name" value="BLR4337 PROTEIN"/>
    <property type="match status" value="1"/>
</dbReference>
<dbReference type="PANTHER" id="PTHR36927:SF4">
    <property type="entry name" value="BLR5718 PROTEIN"/>
    <property type="match status" value="1"/>
</dbReference>
<name>A0A3R5QW95_9CLOT</name>
<feature type="domain" description="Acyltransferase 3" evidence="2">
    <location>
        <begin position="18"/>
        <end position="371"/>
    </location>
</feature>
<keyword evidence="1" id="KW-0472">Membrane</keyword>